<dbReference type="SUPFAM" id="SSF53901">
    <property type="entry name" value="Thiolase-like"/>
    <property type="match status" value="2"/>
</dbReference>
<accession>A0A3D9ZLP1</accession>
<dbReference type="GO" id="GO:0016747">
    <property type="term" value="F:acyltransferase activity, transferring groups other than amino-acyl groups"/>
    <property type="evidence" value="ECO:0007669"/>
    <property type="project" value="InterPro"/>
</dbReference>
<dbReference type="InterPro" id="IPR002155">
    <property type="entry name" value="Thiolase"/>
</dbReference>
<evidence type="ECO:0000313" key="3">
    <source>
        <dbReference type="Proteomes" id="UP000256913"/>
    </source>
</evidence>
<sequence length="378" mass="39460">MSGFPRTAAVVGVGSTEITRNSGVAVDVLAARAVRAAIADAGMTVADVDAIIDYQVGDSISAVALARLLGIDEFGWVEDVWGGGQHTASILGRAAMLVDSGAAEVVVVYRALNGRTGKRMGQTTVGLSDEAHFYAQYGLAGPPQLFALSAQRFLHDRGMGADDLAAVAIRMRTHALANPGALMREPLDRAAYDASPWVAEPLRRLDCCQETDGACAIVVTSAERARSGAHPPVTIRAVVRGGGPGSSIQDRATDVSALFSRYIADRLWKSAGMTHRDIDLAQLYDAYTWVVLGQLEDFGFAGHGGSGDLIRGGDGVPVNTNGGLLSEGYVHGFNNVVEAVRQLRHEAGDRQVPDAATALVTGFSGSFGSAAVLARADA</sequence>
<feature type="domain" description="Thiolase C-terminal" evidence="1">
    <location>
        <begin position="264"/>
        <end position="372"/>
    </location>
</feature>
<proteinExistence type="predicted"/>
<dbReference type="PANTHER" id="PTHR42870">
    <property type="entry name" value="ACETYL-COA C-ACETYLTRANSFERASE"/>
    <property type="match status" value="1"/>
</dbReference>
<protein>
    <submittedName>
        <fullName evidence="2">Acetyl-CoA acetyltransferase</fullName>
    </submittedName>
</protein>
<dbReference type="InterPro" id="IPR055140">
    <property type="entry name" value="Thiolase_C_2"/>
</dbReference>
<dbReference type="InterPro" id="IPR016039">
    <property type="entry name" value="Thiolase-like"/>
</dbReference>
<dbReference type="AlphaFoldDB" id="A0A3D9ZLP1"/>
<dbReference type="RefSeq" id="WP_116069610.1">
    <property type="nucleotide sequence ID" value="NZ_BONB01000062.1"/>
</dbReference>
<keyword evidence="2" id="KW-0808">Transferase</keyword>
<dbReference type="EMBL" id="QUMQ01000001">
    <property type="protein sequence ID" value="REF98308.1"/>
    <property type="molecule type" value="Genomic_DNA"/>
</dbReference>
<dbReference type="PANTHER" id="PTHR42870:SF1">
    <property type="entry name" value="NON-SPECIFIC LIPID-TRANSFER PROTEIN-LIKE 2"/>
    <property type="match status" value="1"/>
</dbReference>
<dbReference type="PIRSF" id="PIRSF000429">
    <property type="entry name" value="Ac-CoA_Ac_transf"/>
    <property type="match status" value="1"/>
</dbReference>
<evidence type="ECO:0000259" key="1">
    <source>
        <dbReference type="Pfam" id="PF22691"/>
    </source>
</evidence>
<name>A0A3D9ZLP1_9ACTN</name>
<dbReference type="Pfam" id="PF22691">
    <property type="entry name" value="Thiolase_C_1"/>
    <property type="match status" value="1"/>
</dbReference>
<dbReference type="Gene3D" id="3.40.47.10">
    <property type="match status" value="1"/>
</dbReference>
<dbReference type="OrthoDB" id="9785768at2"/>
<dbReference type="Proteomes" id="UP000256913">
    <property type="component" value="Unassembled WGS sequence"/>
</dbReference>
<gene>
    <name evidence="2" type="ORF">DFJ67_4325</name>
</gene>
<reference evidence="2 3" key="1">
    <citation type="submission" date="2018-08" db="EMBL/GenBank/DDBJ databases">
        <title>Sequencing the genomes of 1000 actinobacteria strains.</title>
        <authorList>
            <person name="Klenk H.-P."/>
        </authorList>
    </citation>
    <scope>NUCLEOTIDE SEQUENCE [LARGE SCALE GENOMIC DNA]</scope>
    <source>
        <strain evidence="2 3">DSM 44099</strain>
    </source>
</reference>
<keyword evidence="3" id="KW-1185">Reference proteome</keyword>
<comment type="caution">
    <text evidence="2">The sequence shown here is derived from an EMBL/GenBank/DDBJ whole genome shotgun (WGS) entry which is preliminary data.</text>
</comment>
<organism evidence="2 3">
    <name type="scientific">Asanoa ferruginea</name>
    <dbReference type="NCBI Taxonomy" id="53367"/>
    <lineage>
        <taxon>Bacteria</taxon>
        <taxon>Bacillati</taxon>
        <taxon>Actinomycetota</taxon>
        <taxon>Actinomycetes</taxon>
        <taxon>Micromonosporales</taxon>
        <taxon>Micromonosporaceae</taxon>
        <taxon>Asanoa</taxon>
    </lineage>
</organism>
<dbReference type="CDD" id="cd00829">
    <property type="entry name" value="SCP-x_thiolase"/>
    <property type="match status" value="1"/>
</dbReference>
<evidence type="ECO:0000313" key="2">
    <source>
        <dbReference type="EMBL" id="REF98308.1"/>
    </source>
</evidence>